<dbReference type="PANTHER" id="PTHR46032:SF2">
    <property type="entry name" value="GAL BETA 1,3-GALNAC ALPHA-2,3-SIALYL TRANSFERASE-RELATED"/>
    <property type="match status" value="1"/>
</dbReference>
<evidence type="ECO:0000256" key="7">
    <source>
        <dbReference type="ARBA" id="ARBA00022989"/>
    </source>
</evidence>
<keyword evidence="12" id="KW-1185">Reference proteome</keyword>
<dbReference type="InterPro" id="IPR051757">
    <property type="entry name" value="Beta-gal_alpha2-3_sialyltrans"/>
</dbReference>
<evidence type="ECO:0000256" key="3">
    <source>
        <dbReference type="ARBA" id="ARBA00022676"/>
    </source>
</evidence>
<evidence type="ECO:0000313" key="11">
    <source>
        <dbReference type="EMBL" id="CAL1584340.1"/>
    </source>
</evidence>
<dbReference type="InterPro" id="IPR001675">
    <property type="entry name" value="Glyco_trans_29"/>
</dbReference>
<organism evidence="11 12">
    <name type="scientific">Knipowitschia caucasica</name>
    <name type="common">Caucasian dwarf goby</name>
    <name type="synonym">Pomatoschistus caucasicus</name>
    <dbReference type="NCBI Taxonomy" id="637954"/>
    <lineage>
        <taxon>Eukaryota</taxon>
        <taxon>Metazoa</taxon>
        <taxon>Chordata</taxon>
        <taxon>Craniata</taxon>
        <taxon>Vertebrata</taxon>
        <taxon>Euteleostomi</taxon>
        <taxon>Actinopterygii</taxon>
        <taxon>Neopterygii</taxon>
        <taxon>Teleostei</taxon>
        <taxon>Neoteleostei</taxon>
        <taxon>Acanthomorphata</taxon>
        <taxon>Gobiaria</taxon>
        <taxon>Gobiiformes</taxon>
        <taxon>Gobioidei</taxon>
        <taxon>Gobiidae</taxon>
        <taxon>Gobiinae</taxon>
        <taxon>Knipowitschia</taxon>
    </lineage>
</organism>
<keyword evidence="10" id="KW-0325">Glycoprotein</keyword>
<dbReference type="Pfam" id="PF00777">
    <property type="entry name" value="Glyco_transf_29"/>
    <property type="match status" value="1"/>
</dbReference>
<dbReference type="GO" id="GO:0003836">
    <property type="term" value="F:beta-galactoside (CMP) alpha-2,3-sialyltransferase activity"/>
    <property type="evidence" value="ECO:0007669"/>
    <property type="project" value="TreeGrafter"/>
</dbReference>
<dbReference type="Proteomes" id="UP001497482">
    <property type="component" value="Chromosome 16"/>
</dbReference>
<keyword evidence="8" id="KW-0333">Golgi apparatus</keyword>
<keyword evidence="6" id="KW-0735">Signal-anchor</keyword>
<evidence type="ECO:0000313" key="12">
    <source>
        <dbReference type="Proteomes" id="UP001497482"/>
    </source>
</evidence>
<evidence type="ECO:0000256" key="9">
    <source>
        <dbReference type="ARBA" id="ARBA00023136"/>
    </source>
</evidence>
<comment type="similarity">
    <text evidence="2">Belongs to the glycosyltransferase 29 family.</text>
</comment>
<gene>
    <name evidence="11" type="ORF">KC01_LOCUS14696</name>
</gene>
<comment type="subcellular location">
    <subcellularLocation>
        <location evidence="1">Golgi apparatus membrane</location>
        <topology evidence="1">Single-pass type II membrane protein</topology>
    </subcellularLocation>
</comment>
<accession>A0AAV2K8S1</accession>
<evidence type="ECO:0000256" key="1">
    <source>
        <dbReference type="ARBA" id="ARBA00004323"/>
    </source>
</evidence>
<evidence type="ECO:0000256" key="5">
    <source>
        <dbReference type="ARBA" id="ARBA00022692"/>
    </source>
</evidence>
<sequence>MSKSPSVAAGGQGRSAVSRPLLQAAVALGMMVWDRTAGYTLALGQHKAAKDPEPDRALEAKLGPGASGLFCRTTIHDDVLQHEKGDLNKFKEVKERLLKLFSAKPDMPETHPDRCLTCAVVGNSGNLKGSHNGPRIDAHQFVIR</sequence>
<dbReference type="GO" id="GO:0097503">
    <property type="term" value="P:sialylation"/>
    <property type="evidence" value="ECO:0007669"/>
    <property type="project" value="TreeGrafter"/>
</dbReference>
<keyword evidence="4" id="KW-0808">Transferase</keyword>
<reference evidence="11 12" key="1">
    <citation type="submission" date="2024-04" db="EMBL/GenBank/DDBJ databases">
        <authorList>
            <person name="Waldvogel A.-M."/>
            <person name="Schoenle A."/>
        </authorList>
    </citation>
    <scope>NUCLEOTIDE SEQUENCE [LARGE SCALE GENOMIC DNA]</scope>
</reference>
<dbReference type="EMBL" id="OZ035838">
    <property type="protein sequence ID" value="CAL1584340.1"/>
    <property type="molecule type" value="Genomic_DNA"/>
</dbReference>
<keyword evidence="3" id="KW-0328">Glycosyltransferase</keyword>
<evidence type="ECO:0000256" key="2">
    <source>
        <dbReference type="ARBA" id="ARBA00006003"/>
    </source>
</evidence>
<dbReference type="InterPro" id="IPR038578">
    <property type="entry name" value="GT29-like_sf"/>
</dbReference>
<dbReference type="AlphaFoldDB" id="A0AAV2K8S1"/>
<evidence type="ECO:0000256" key="10">
    <source>
        <dbReference type="ARBA" id="ARBA00023180"/>
    </source>
</evidence>
<protein>
    <submittedName>
        <fullName evidence="11">Uncharacterized protein</fullName>
    </submittedName>
</protein>
<evidence type="ECO:0000256" key="8">
    <source>
        <dbReference type="ARBA" id="ARBA00023034"/>
    </source>
</evidence>
<keyword evidence="5" id="KW-0812">Transmembrane</keyword>
<proteinExistence type="inferred from homology"/>
<dbReference type="PANTHER" id="PTHR46032">
    <property type="entry name" value="ALPHA-2,3-SIALYLTRANSFERASE ST3GAL I ISOFORM X1"/>
    <property type="match status" value="1"/>
</dbReference>
<dbReference type="Gene3D" id="3.90.1480.20">
    <property type="entry name" value="Glycosyl transferase family 29"/>
    <property type="match status" value="1"/>
</dbReference>
<keyword evidence="9" id="KW-0472">Membrane</keyword>
<evidence type="ECO:0000256" key="4">
    <source>
        <dbReference type="ARBA" id="ARBA00022679"/>
    </source>
</evidence>
<dbReference type="GO" id="GO:0000139">
    <property type="term" value="C:Golgi membrane"/>
    <property type="evidence" value="ECO:0007669"/>
    <property type="project" value="UniProtKB-SubCell"/>
</dbReference>
<keyword evidence="7" id="KW-1133">Transmembrane helix</keyword>
<evidence type="ECO:0000256" key="6">
    <source>
        <dbReference type="ARBA" id="ARBA00022968"/>
    </source>
</evidence>
<name>A0AAV2K8S1_KNICA</name>